<keyword evidence="4" id="KW-1185">Reference proteome</keyword>
<feature type="coiled-coil region" evidence="1">
    <location>
        <begin position="274"/>
        <end position="342"/>
    </location>
</feature>
<comment type="caution">
    <text evidence="3">The sequence shown here is derived from an EMBL/GenBank/DDBJ whole genome shotgun (WGS) entry which is preliminary data.</text>
</comment>
<evidence type="ECO:0000256" key="2">
    <source>
        <dbReference type="SAM" id="MobiDB-lite"/>
    </source>
</evidence>
<dbReference type="Gene3D" id="1.10.287.1490">
    <property type="match status" value="1"/>
</dbReference>
<evidence type="ECO:0000256" key="1">
    <source>
        <dbReference type="SAM" id="Coils"/>
    </source>
</evidence>
<reference evidence="3 4" key="1">
    <citation type="journal article" date="2011" name="J. Gen. Appl. Microbiol.">
        <title>Draft genome sequencing of the enigmatic yeast Saitoella complicata.</title>
        <authorList>
            <person name="Nishida H."/>
            <person name="Hamamoto M."/>
            <person name="Sugiyama J."/>
        </authorList>
    </citation>
    <scope>NUCLEOTIDE SEQUENCE [LARGE SCALE GENOMIC DNA]</scope>
    <source>
        <strain evidence="3 4">NRRL Y-17804</strain>
    </source>
</reference>
<feature type="region of interest" description="Disordered" evidence="2">
    <location>
        <begin position="222"/>
        <end position="246"/>
    </location>
</feature>
<reference evidence="3 4" key="3">
    <citation type="journal article" date="2015" name="Genome Announc.">
        <title>Draft Genome Sequence of the Archiascomycetous Yeast Saitoella complicata.</title>
        <authorList>
            <person name="Yamauchi K."/>
            <person name="Kondo S."/>
            <person name="Hamamoto M."/>
            <person name="Takahashi Y."/>
            <person name="Ogura Y."/>
            <person name="Hayashi T."/>
            <person name="Nishida H."/>
        </authorList>
    </citation>
    <scope>NUCLEOTIDE SEQUENCE [LARGE SCALE GENOMIC DNA]</scope>
    <source>
        <strain evidence="3 4">NRRL Y-17804</strain>
    </source>
</reference>
<evidence type="ECO:0000313" key="3">
    <source>
        <dbReference type="EMBL" id="GAO50519.1"/>
    </source>
</evidence>
<gene>
    <name evidence="3" type="ORF">G7K_4643-t1</name>
</gene>
<organism evidence="3 4">
    <name type="scientific">Saitoella complicata (strain BCRC 22490 / CBS 7301 / JCM 7358 / NBRC 10748 / NRRL Y-17804)</name>
    <dbReference type="NCBI Taxonomy" id="698492"/>
    <lineage>
        <taxon>Eukaryota</taxon>
        <taxon>Fungi</taxon>
        <taxon>Dikarya</taxon>
        <taxon>Ascomycota</taxon>
        <taxon>Taphrinomycotina</taxon>
        <taxon>Taphrinomycotina incertae sedis</taxon>
        <taxon>Saitoella</taxon>
    </lineage>
</organism>
<dbReference type="AlphaFoldDB" id="A0A0E9NKZ9"/>
<feature type="coiled-coil region" evidence="1">
    <location>
        <begin position="379"/>
        <end position="469"/>
    </location>
</feature>
<feature type="region of interest" description="Disordered" evidence="2">
    <location>
        <begin position="1"/>
        <end position="23"/>
    </location>
</feature>
<dbReference type="EMBL" id="BACD03000033">
    <property type="protein sequence ID" value="GAO50519.1"/>
    <property type="molecule type" value="Genomic_DNA"/>
</dbReference>
<protein>
    <submittedName>
        <fullName evidence="3">Uncharacterized protein</fullName>
    </submittedName>
</protein>
<reference evidence="3 4" key="2">
    <citation type="journal article" date="2014" name="J. Gen. Appl. Microbiol.">
        <title>The early diverging ascomycetous budding yeast Saitoella complicata has three histone deacetylases belonging to the Clr6, Hos2, and Rpd3 lineages.</title>
        <authorList>
            <person name="Nishida H."/>
            <person name="Matsumoto T."/>
            <person name="Kondo S."/>
            <person name="Hamamoto M."/>
            <person name="Yoshikawa H."/>
        </authorList>
    </citation>
    <scope>NUCLEOTIDE SEQUENCE [LARGE SCALE GENOMIC DNA]</scope>
    <source>
        <strain evidence="3 4">NRRL Y-17804</strain>
    </source>
</reference>
<sequence>MSRRESFFPTLDSIGPAEVGDDSFFEGDYAQSEADTYYDDDEEMLDSDEDMLGDETVIYDPPTTQLPEEGRGVSFEAMAHMAETPRARRGPVQTFLVGNTPEVRRRTTYADNVFGVEMREVEKSTPQEFAVEELLEQAMEMQQPVEDDYLQDYEDEGEQAVGGGEVGDQTIKLMEEDLVELDLGDKFKALQLENAALNSKLTALESELASQRSRTTALRTDLAVATGSSPAPKTRMGPPATTPRRPLQRKVNMENTPRRLNTAGGDLGGADLLEKKMRGKLEEQEARIAKLEAENGKLQTIVTVATADPSLLSPPASPVPEIRDLEIDLDFKDGQVERLQDLVKFLDLESKFVGEDLRARVGKAQEEFERARSAWGRENERWESALAQKTAEIQALQHQIASTPAPAPAPTVDTTALDTLRTQAETAITELRTALAEERARVGRRDAQIYAMHKQKKELEAKVRQMEAQYAIWWRNMRDVVGEEGMLGMDMNVGLALFRTLGHQPRLRPPLQKVGLVRLERTKLNATAQNAENGQRSNNAFWNVVSSVYIHVLTDQKPIHLAYTYPVVNLLELYLDSSIQEIRCGQRRESEGPSFPTKGMRPHAHLLPHNVTYMSNLRLLVRG</sequence>
<keyword evidence="1" id="KW-0175">Coiled coil</keyword>
<name>A0A0E9NKZ9_SAICN</name>
<proteinExistence type="predicted"/>
<accession>A0A0E9NKZ9</accession>
<feature type="coiled-coil region" evidence="1">
    <location>
        <begin position="187"/>
        <end position="214"/>
    </location>
</feature>
<evidence type="ECO:0000313" key="4">
    <source>
        <dbReference type="Proteomes" id="UP000033140"/>
    </source>
</evidence>
<dbReference type="Proteomes" id="UP000033140">
    <property type="component" value="Unassembled WGS sequence"/>
</dbReference>